<dbReference type="Gene3D" id="3.90.550.10">
    <property type="entry name" value="Spore Coat Polysaccharide Biosynthesis Protein SpsA, Chain A"/>
    <property type="match status" value="1"/>
</dbReference>
<dbReference type="EMBL" id="BIMW01000001">
    <property type="protein sequence ID" value="GCE92021.1"/>
    <property type="molecule type" value="Genomic_DNA"/>
</dbReference>
<evidence type="ECO:0000313" key="8">
    <source>
        <dbReference type="Proteomes" id="UP000326169"/>
    </source>
</evidence>
<feature type="domain" description="Nucleotidyl transferase" evidence="6">
    <location>
        <begin position="11"/>
        <end position="292"/>
    </location>
</feature>
<comment type="catalytic activity">
    <reaction evidence="5">
        <text>alpha-D-glucose 1-phosphate + UTP + H(+) = UDP-alpha-D-glucose + diphosphate</text>
        <dbReference type="Rhea" id="RHEA:19889"/>
        <dbReference type="ChEBI" id="CHEBI:15378"/>
        <dbReference type="ChEBI" id="CHEBI:33019"/>
        <dbReference type="ChEBI" id="CHEBI:46398"/>
        <dbReference type="ChEBI" id="CHEBI:58601"/>
        <dbReference type="ChEBI" id="CHEBI:58885"/>
        <dbReference type="EC" id="2.7.7.9"/>
    </reaction>
</comment>
<evidence type="ECO:0000256" key="1">
    <source>
        <dbReference type="ARBA" id="ARBA00006890"/>
    </source>
</evidence>
<dbReference type="Pfam" id="PF00483">
    <property type="entry name" value="NTP_transferase"/>
    <property type="match status" value="1"/>
</dbReference>
<comment type="similarity">
    <text evidence="1">Belongs to the UDPGP type 2 family.</text>
</comment>
<dbReference type="InterPro" id="IPR029044">
    <property type="entry name" value="Nucleotide-diphossugar_trans"/>
</dbReference>
<evidence type="ECO:0000256" key="2">
    <source>
        <dbReference type="ARBA" id="ARBA00012415"/>
    </source>
</evidence>
<keyword evidence="3" id="KW-0808">Transferase</keyword>
<dbReference type="Proteomes" id="UP000326169">
    <property type="component" value="Unassembled WGS sequence"/>
</dbReference>
<evidence type="ECO:0000313" key="7">
    <source>
        <dbReference type="EMBL" id="GCE92021.1"/>
    </source>
</evidence>
<dbReference type="SUPFAM" id="SSF53448">
    <property type="entry name" value="Nucleotide-diphospho-sugar transferases"/>
    <property type="match status" value="1"/>
</dbReference>
<dbReference type="RefSeq" id="WP_152088312.1">
    <property type="nucleotide sequence ID" value="NZ_BIMW01000001.1"/>
</dbReference>
<keyword evidence="8" id="KW-1185">Reference proteome</keyword>
<reference evidence="7 8" key="1">
    <citation type="journal article" date="2019" name="J Genomics">
        <title>The Draft Genome of a Hydrogen-producing Cyanobacterium, Arthrospira platensis NIES-46.</title>
        <authorList>
            <person name="Suzuki S."/>
            <person name="Yamaguchi H."/>
            <person name="Kawachi M."/>
        </authorList>
    </citation>
    <scope>NUCLEOTIDE SEQUENCE [LARGE SCALE GENOMIC DNA]</scope>
    <source>
        <strain evidence="7 8">NIES-46</strain>
    </source>
</reference>
<keyword evidence="4 7" id="KW-0548">Nucleotidyltransferase</keyword>
<comment type="caution">
    <text evidence="7">The sequence shown here is derived from an EMBL/GenBank/DDBJ whole genome shotgun (WGS) entry which is preliminary data.</text>
</comment>
<evidence type="ECO:0000256" key="4">
    <source>
        <dbReference type="ARBA" id="ARBA00022695"/>
    </source>
</evidence>
<proteinExistence type="inferred from homology"/>
<organism evidence="7 8">
    <name type="scientific">Limnospira platensis NIES-46</name>
    <dbReference type="NCBI Taxonomy" id="1236695"/>
    <lineage>
        <taxon>Bacteria</taxon>
        <taxon>Bacillati</taxon>
        <taxon>Cyanobacteriota</taxon>
        <taxon>Cyanophyceae</taxon>
        <taxon>Oscillatoriophycideae</taxon>
        <taxon>Oscillatoriales</taxon>
        <taxon>Sirenicapillariaceae</taxon>
        <taxon>Limnospira</taxon>
    </lineage>
</organism>
<dbReference type="GO" id="GO:0016779">
    <property type="term" value="F:nucleotidyltransferase activity"/>
    <property type="evidence" value="ECO:0007669"/>
    <property type="project" value="UniProtKB-KW"/>
</dbReference>
<protein>
    <recommendedName>
        <fullName evidence="2">UTP--glucose-1-phosphate uridylyltransferase</fullName>
        <ecNumber evidence="2">2.7.7.9</ecNumber>
    </recommendedName>
</protein>
<dbReference type="GeneID" id="301681039"/>
<name>A0A5M3T2B6_LIMPL</name>
<dbReference type="InterPro" id="IPR005835">
    <property type="entry name" value="NTP_transferase_dom"/>
</dbReference>
<evidence type="ECO:0000256" key="5">
    <source>
        <dbReference type="ARBA" id="ARBA00048128"/>
    </source>
</evidence>
<evidence type="ECO:0000256" key="3">
    <source>
        <dbReference type="ARBA" id="ARBA00022679"/>
    </source>
</evidence>
<evidence type="ECO:0000259" key="6">
    <source>
        <dbReference type="Pfam" id="PF00483"/>
    </source>
</evidence>
<dbReference type="EC" id="2.7.7.9" evidence="2"/>
<dbReference type="PANTHER" id="PTHR43197:SF1">
    <property type="entry name" value="UTP--GLUCOSE-1-PHOSPHATE URIDYLYLTRANSFERASE"/>
    <property type="match status" value="1"/>
</dbReference>
<dbReference type="InterPro" id="IPR005771">
    <property type="entry name" value="GalU_uridylyltTrfase_bac/arc"/>
</dbReference>
<accession>A0A5M3T2B6</accession>
<gene>
    <name evidence="7" type="ORF">NIES46_00550</name>
</gene>
<dbReference type="PANTHER" id="PTHR43197">
    <property type="entry name" value="UTP--GLUCOSE-1-PHOSPHATE URIDYLYLTRANSFERASE"/>
    <property type="match status" value="1"/>
</dbReference>
<sequence>MKAQENRRVRKAVITAAGFGTRMFPASKMIKKEFFPIVDAEGIAKPVIQVVVEEAINAGIEEVGIIVQSGDRSLFEDYFQGSPKPEFWRKLSPSSRDYSHYLQTLGERITILTQEQQEGFGHAVFCAAPWVHDEPFMLLLGDHVYASDLEVNCARQLLEVYEKVQQSVIGVRITPGDRIHHYGCVAGTPVKDSDYLFDLTEIYEKPTLNYARTNMRVPGLEWDRFLTIFGLYIIEPKIFDFLADNIRRDVREKGEYQLTSCWQTLLEKEQITGYLVQGRCFDTGLPETYFKTLVEFRNIKTKS</sequence>